<dbReference type="Pfam" id="PF00106">
    <property type="entry name" value="adh_short"/>
    <property type="match status" value="1"/>
</dbReference>
<dbReference type="EMBL" id="JAKJPO010000001">
    <property type="protein sequence ID" value="MCF7220443.1"/>
    <property type="molecule type" value="Genomic_DNA"/>
</dbReference>
<evidence type="ECO:0000256" key="1">
    <source>
        <dbReference type="ARBA" id="ARBA00006484"/>
    </source>
</evidence>
<sequence length="307" mass="32809">MEPPKSQNVVLMTGATSGFGSFTLQDLVASPSTRIIVGARGKNRTVPEGVDVLPLDLASLTSVRDFAGAVIRQLGDKRIDILVLNAGLHGTAADQRSADGYGLTFAVNHLAHYLLARLLLPHIAEHGRMVITSSNMHDPPIKAIGPKTLELQEWAHPTKGGSGDGIRSYSASKLCNLMTALYLARQDTVVTRQIDVIAFNPGLTGGAAGREASALQKAILGIVMRTIFPLIGLFRPEFVMNAPEHSGRMLADVALGTLSLPNGRIYVSLVKGKPTFPDPSALACDREAQDRLWRESADMVGLEESLA</sequence>
<organism evidence="3 4">
    <name type="scientific">Marilutibacter chinensis</name>
    <dbReference type="NCBI Taxonomy" id="2912247"/>
    <lineage>
        <taxon>Bacteria</taxon>
        <taxon>Pseudomonadati</taxon>
        <taxon>Pseudomonadota</taxon>
        <taxon>Gammaproteobacteria</taxon>
        <taxon>Lysobacterales</taxon>
        <taxon>Lysobacteraceae</taxon>
        <taxon>Marilutibacter</taxon>
    </lineage>
</organism>
<comment type="caution">
    <text evidence="3">The sequence shown here is derived from an EMBL/GenBank/DDBJ whole genome shotgun (WGS) entry which is preliminary data.</text>
</comment>
<protein>
    <submittedName>
        <fullName evidence="3">SDR family NAD(P)-dependent oxidoreductase</fullName>
    </submittedName>
</protein>
<proteinExistence type="inferred from homology"/>
<reference evidence="3 4" key="3">
    <citation type="submission" date="2022-01" db="EMBL/GenBank/DDBJ databases">
        <authorList>
            <person name="Zhou L.Y."/>
        </authorList>
    </citation>
    <scope>NUCLEOTIDE SEQUENCE [LARGE SCALE GENOMIC DNA]</scope>
    <source>
        <strain evidence="3 4">TLK-CK17</strain>
    </source>
</reference>
<keyword evidence="2" id="KW-0560">Oxidoreductase</keyword>
<name>A0ABS9HQ71_9GAMM</name>
<keyword evidence="4" id="KW-1185">Reference proteome</keyword>
<dbReference type="Proteomes" id="UP001430796">
    <property type="component" value="Unassembled WGS sequence"/>
</dbReference>
<gene>
    <name evidence="3" type="ORF">L3V18_01370</name>
</gene>
<dbReference type="Gene3D" id="3.40.50.720">
    <property type="entry name" value="NAD(P)-binding Rossmann-like Domain"/>
    <property type="match status" value="1"/>
</dbReference>
<evidence type="ECO:0000256" key="2">
    <source>
        <dbReference type="ARBA" id="ARBA00023002"/>
    </source>
</evidence>
<dbReference type="InterPro" id="IPR036291">
    <property type="entry name" value="NAD(P)-bd_dom_sf"/>
</dbReference>
<dbReference type="PANTHER" id="PTHR24320:SF152">
    <property type="entry name" value="SHORT-CHAIN DEHYDROGENASE_REDUCTASE FAMILY PROTEIN"/>
    <property type="match status" value="1"/>
</dbReference>
<evidence type="ECO:0000313" key="4">
    <source>
        <dbReference type="Proteomes" id="UP001430796"/>
    </source>
</evidence>
<evidence type="ECO:0000313" key="3">
    <source>
        <dbReference type="EMBL" id="MCF7220443.1"/>
    </source>
</evidence>
<dbReference type="InterPro" id="IPR002347">
    <property type="entry name" value="SDR_fam"/>
</dbReference>
<reference evidence="3 4" key="1">
    <citation type="submission" date="2022-01" db="EMBL/GenBank/DDBJ databases">
        <title>Lysobacter chinensis sp. nov., a bacterium isolated from cow dung compost.</title>
        <authorList>
            <person name="Liu Y."/>
        </authorList>
    </citation>
    <scope>NUCLEOTIDE SEQUENCE [LARGE SCALE GENOMIC DNA]</scope>
    <source>
        <strain evidence="3 4">TLK-CK17</strain>
    </source>
</reference>
<dbReference type="PANTHER" id="PTHR24320">
    <property type="entry name" value="RETINOL DEHYDROGENASE"/>
    <property type="match status" value="1"/>
</dbReference>
<dbReference type="RefSeq" id="WP_237052826.1">
    <property type="nucleotide sequence ID" value="NZ_JAKJPO010000001.1"/>
</dbReference>
<reference evidence="4" key="2">
    <citation type="submission" date="2022-01" db="EMBL/GenBank/DDBJ databases">
        <title>Lysobacter chinensis sp. nov., a bacterium isolated from cow dung compost.</title>
        <authorList>
            <person name="Zhou L.Y."/>
        </authorList>
    </citation>
    <scope>NUCLEOTIDE SEQUENCE [LARGE SCALE GENOMIC DNA]</scope>
    <source>
        <strain evidence="4">TLK-CK17</strain>
    </source>
</reference>
<dbReference type="SUPFAM" id="SSF51735">
    <property type="entry name" value="NAD(P)-binding Rossmann-fold domains"/>
    <property type="match status" value="1"/>
</dbReference>
<comment type="similarity">
    <text evidence="1">Belongs to the short-chain dehydrogenases/reductases (SDR) family.</text>
</comment>
<accession>A0ABS9HQ71</accession>